<feature type="compositionally biased region" description="Basic and acidic residues" evidence="1">
    <location>
        <begin position="1"/>
        <end position="13"/>
    </location>
</feature>
<dbReference type="Proteomes" id="UP001157034">
    <property type="component" value="Unassembled WGS sequence"/>
</dbReference>
<evidence type="ECO:0000313" key="2">
    <source>
        <dbReference type="EMBL" id="GMA95931.1"/>
    </source>
</evidence>
<organism evidence="2 3">
    <name type="scientific">Pseudolysinimonas kribbensis</name>
    <dbReference type="NCBI Taxonomy" id="433641"/>
    <lineage>
        <taxon>Bacteria</taxon>
        <taxon>Bacillati</taxon>
        <taxon>Actinomycetota</taxon>
        <taxon>Actinomycetes</taxon>
        <taxon>Micrococcales</taxon>
        <taxon>Microbacteriaceae</taxon>
        <taxon>Pseudolysinimonas</taxon>
    </lineage>
</organism>
<feature type="compositionally biased region" description="Basic and acidic residues" evidence="1">
    <location>
        <begin position="37"/>
        <end position="61"/>
    </location>
</feature>
<evidence type="ECO:0000313" key="3">
    <source>
        <dbReference type="Proteomes" id="UP001157034"/>
    </source>
</evidence>
<proteinExistence type="predicted"/>
<evidence type="ECO:0000256" key="1">
    <source>
        <dbReference type="SAM" id="MobiDB-lite"/>
    </source>
</evidence>
<reference evidence="3" key="1">
    <citation type="journal article" date="2019" name="Int. J. Syst. Evol. Microbiol.">
        <title>The Global Catalogue of Microorganisms (GCM) 10K type strain sequencing project: providing services to taxonomists for standard genome sequencing and annotation.</title>
        <authorList>
            <consortium name="The Broad Institute Genomics Platform"/>
            <consortium name="The Broad Institute Genome Sequencing Center for Infectious Disease"/>
            <person name="Wu L."/>
            <person name="Ma J."/>
        </authorList>
    </citation>
    <scope>NUCLEOTIDE SEQUENCE [LARGE SCALE GENOMIC DNA]</scope>
    <source>
        <strain evidence="3">NBRC 108894</strain>
    </source>
</reference>
<name>A0ABQ6KBF9_9MICO</name>
<feature type="region of interest" description="Disordered" evidence="1">
    <location>
        <begin position="1"/>
        <end position="61"/>
    </location>
</feature>
<dbReference type="EMBL" id="BSVB01000001">
    <property type="protein sequence ID" value="GMA95931.1"/>
    <property type="molecule type" value="Genomic_DNA"/>
</dbReference>
<accession>A0ABQ6KBF9</accession>
<keyword evidence="3" id="KW-1185">Reference proteome</keyword>
<protein>
    <submittedName>
        <fullName evidence="2">Uncharacterized protein</fullName>
    </submittedName>
</protein>
<sequence>MAEDRAAEPDPPHSARLPRRRSRRATTPPPPGSDPAPAREPERHDEGENDERMRQDKPPHY</sequence>
<dbReference type="RefSeq" id="WP_284254608.1">
    <property type="nucleotide sequence ID" value="NZ_BAAAQO010000004.1"/>
</dbReference>
<comment type="caution">
    <text evidence="2">The sequence shown here is derived from an EMBL/GenBank/DDBJ whole genome shotgun (WGS) entry which is preliminary data.</text>
</comment>
<gene>
    <name evidence="2" type="ORF">GCM10025881_27550</name>
</gene>